<evidence type="ECO:0000256" key="4">
    <source>
        <dbReference type="SAM" id="Phobius"/>
    </source>
</evidence>
<dbReference type="OrthoDB" id="9799347at2"/>
<dbReference type="InterPro" id="IPR013740">
    <property type="entry name" value="Redoxin"/>
</dbReference>
<keyword evidence="2" id="KW-0201">Cytochrome c-type biogenesis</keyword>
<dbReference type="CDD" id="cd02966">
    <property type="entry name" value="TlpA_like_family"/>
    <property type="match status" value="1"/>
</dbReference>
<dbReference type="GO" id="GO:0015036">
    <property type="term" value="F:disulfide oxidoreductase activity"/>
    <property type="evidence" value="ECO:0007669"/>
    <property type="project" value="UniProtKB-ARBA"/>
</dbReference>
<dbReference type="AlphaFoldDB" id="A0A3D9Z2F7"/>
<keyword evidence="6" id="KW-0413">Isomerase</keyword>
<evidence type="ECO:0000313" key="7">
    <source>
        <dbReference type="Proteomes" id="UP000256900"/>
    </source>
</evidence>
<keyword evidence="4" id="KW-0472">Membrane</keyword>
<dbReference type="GO" id="GO:0030313">
    <property type="term" value="C:cell envelope"/>
    <property type="evidence" value="ECO:0007669"/>
    <property type="project" value="UniProtKB-SubCell"/>
</dbReference>
<dbReference type="Proteomes" id="UP000256900">
    <property type="component" value="Unassembled WGS sequence"/>
</dbReference>
<dbReference type="PANTHER" id="PTHR42852">
    <property type="entry name" value="THIOL:DISULFIDE INTERCHANGE PROTEIN DSBE"/>
    <property type="match status" value="1"/>
</dbReference>
<dbReference type="RefSeq" id="WP_115835063.1">
    <property type="nucleotide sequence ID" value="NZ_CP025086.1"/>
</dbReference>
<comment type="subcellular location">
    <subcellularLocation>
        <location evidence="1">Cell envelope</location>
    </subcellularLocation>
</comment>
<sequence>MSDQKPPKRGLPAPAISIIAFGLMLALVYVMKGLHRNEPAASDACPAARAIAARLAPLVKGEVAALALDSDPHPLPPLTFIDGDGKPVTLANFHGHDILLNLWATWCVPCRMEMPSLDRLQGARGNADFSVVAVNIDTARLDRPKGFLKEIGVKNLNFYADNSANIFETLKQDGKVLGLPTTILVAKDGCDIGTMAGPAKWDSPEALALIGALQSAAAAAQQPKS</sequence>
<dbReference type="PROSITE" id="PS00194">
    <property type="entry name" value="THIOREDOXIN_1"/>
    <property type="match status" value="1"/>
</dbReference>
<dbReference type="PANTHER" id="PTHR42852:SF13">
    <property type="entry name" value="PROTEIN DIPZ"/>
    <property type="match status" value="1"/>
</dbReference>
<organism evidence="6 7">
    <name type="scientific">Methylovirgula ligni</name>
    <dbReference type="NCBI Taxonomy" id="569860"/>
    <lineage>
        <taxon>Bacteria</taxon>
        <taxon>Pseudomonadati</taxon>
        <taxon>Pseudomonadota</taxon>
        <taxon>Alphaproteobacteria</taxon>
        <taxon>Hyphomicrobiales</taxon>
        <taxon>Beijerinckiaceae</taxon>
        <taxon>Methylovirgula</taxon>
    </lineage>
</organism>
<gene>
    <name evidence="6" type="ORF">DES32_0490</name>
</gene>
<dbReference type="Gene3D" id="3.40.30.10">
    <property type="entry name" value="Glutaredoxin"/>
    <property type="match status" value="1"/>
</dbReference>
<reference evidence="6 7" key="1">
    <citation type="submission" date="2018-08" db="EMBL/GenBank/DDBJ databases">
        <title>Genomic Encyclopedia of Type Strains, Phase IV (KMG-IV): sequencing the most valuable type-strain genomes for metagenomic binning, comparative biology and taxonomic classification.</title>
        <authorList>
            <person name="Goeker M."/>
        </authorList>
    </citation>
    <scope>NUCLEOTIDE SEQUENCE [LARGE SCALE GENOMIC DNA]</scope>
    <source>
        <strain evidence="6 7">BW863</strain>
    </source>
</reference>
<dbReference type="Pfam" id="PF08534">
    <property type="entry name" value="Redoxin"/>
    <property type="match status" value="1"/>
</dbReference>
<comment type="caution">
    <text evidence="6">The sequence shown here is derived from an EMBL/GenBank/DDBJ whole genome shotgun (WGS) entry which is preliminary data.</text>
</comment>
<evidence type="ECO:0000256" key="1">
    <source>
        <dbReference type="ARBA" id="ARBA00004196"/>
    </source>
</evidence>
<evidence type="ECO:0000313" key="6">
    <source>
        <dbReference type="EMBL" id="REF89271.1"/>
    </source>
</evidence>
<keyword evidence="4" id="KW-1133">Transmembrane helix</keyword>
<dbReference type="SUPFAM" id="SSF52833">
    <property type="entry name" value="Thioredoxin-like"/>
    <property type="match status" value="1"/>
</dbReference>
<feature type="transmembrane region" description="Helical" evidence="4">
    <location>
        <begin position="12"/>
        <end position="30"/>
    </location>
</feature>
<evidence type="ECO:0000259" key="5">
    <source>
        <dbReference type="PROSITE" id="PS51352"/>
    </source>
</evidence>
<accession>A0A3D9Z2F7</accession>
<dbReference type="InterPro" id="IPR013766">
    <property type="entry name" value="Thioredoxin_domain"/>
</dbReference>
<dbReference type="PROSITE" id="PS51352">
    <property type="entry name" value="THIOREDOXIN_2"/>
    <property type="match status" value="1"/>
</dbReference>
<proteinExistence type="predicted"/>
<dbReference type="InterPro" id="IPR017937">
    <property type="entry name" value="Thioredoxin_CS"/>
</dbReference>
<evidence type="ECO:0000256" key="2">
    <source>
        <dbReference type="ARBA" id="ARBA00022748"/>
    </source>
</evidence>
<dbReference type="InterPro" id="IPR050553">
    <property type="entry name" value="Thioredoxin_ResA/DsbE_sf"/>
</dbReference>
<feature type="domain" description="Thioredoxin" evidence="5">
    <location>
        <begin position="69"/>
        <end position="215"/>
    </location>
</feature>
<dbReference type="NCBIfam" id="NF047696">
    <property type="entry name" value="ThlDiSintTplARhiz"/>
    <property type="match status" value="1"/>
</dbReference>
<keyword evidence="7" id="KW-1185">Reference proteome</keyword>
<dbReference type="GO" id="GO:0016853">
    <property type="term" value="F:isomerase activity"/>
    <property type="evidence" value="ECO:0007669"/>
    <property type="project" value="UniProtKB-KW"/>
</dbReference>
<dbReference type="GO" id="GO:0017004">
    <property type="term" value="P:cytochrome complex assembly"/>
    <property type="evidence" value="ECO:0007669"/>
    <property type="project" value="UniProtKB-KW"/>
</dbReference>
<dbReference type="EMBL" id="QUMO01000001">
    <property type="protein sequence ID" value="REF89271.1"/>
    <property type="molecule type" value="Genomic_DNA"/>
</dbReference>
<name>A0A3D9Z2F7_9HYPH</name>
<keyword evidence="4" id="KW-0812">Transmembrane</keyword>
<dbReference type="InterPro" id="IPR036249">
    <property type="entry name" value="Thioredoxin-like_sf"/>
</dbReference>
<evidence type="ECO:0000256" key="3">
    <source>
        <dbReference type="ARBA" id="ARBA00023284"/>
    </source>
</evidence>
<keyword evidence="3" id="KW-0676">Redox-active center</keyword>
<protein>
    <submittedName>
        <fullName evidence="6">Thiol-disulfide isomerase/thioredoxin</fullName>
    </submittedName>
</protein>